<dbReference type="AlphaFoldDB" id="A0A220UF65"/>
<dbReference type="Gene3D" id="3.30.428.10">
    <property type="entry name" value="HIT-like"/>
    <property type="match status" value="1"/>
</dbReference>
<dbReference type="InterPro" id="IPR011146">
    <property type="entry name" value="HIT-like"/>
</dbReference>
<organism evidence="5 6">
    <name type="scientific">Brachybacterium avium</name>
    <dbReference type="NCBI Taxonomy" id="2017485"/>
    <lineage>
        <taxon>Bacteria</taxon>
        <taxon>Bacillati</taxon>
        <taxon>Actinomycetota</taxon>
        <taxon>Actinomycetes</taxon>
        <taxon>Micrococcales</taxon>
        <taxon>Dermabacteraceae</taxon>
        <taxon>Brachybacterium</taxon>
    </lineage>
</organism>
<keyword evidence="6" id="KW-1185">Reference proteome</keyword>
<name>A0A220UF65_9MICO</name>
<protein>
    <submittedName>
        <fullName evidence="5">HIT family hydrolase</fullName>
    </submittedName>
</protein>
<feature type="short sequence motif" description="Histidine triad motif" evidence="3">
    <location>
        <begin position="109"/>
        <end position="113"/>
    </location>
</feature>
<evidence type="ECO:0000256" key="1">
    <source>
        <dbReference type="PIRSR" id="PIRSR601310-1"/>
    </source>
</evidence>
<evidence type="ECO:0000256" key="3">
    <source>
        <dbReference type="PROSITE-ProRule" id="PRU00464"/>
    </source>
</evidence>
<dbReference type="EMBL" id="CP022316">
    <property type="protein sequence ID" value="ASK66735.1"/>
    <property type="molecule type" value="Genomic_DNA"/>
</dbReference>
<dbReference type="InterPro" id="IPR001310">
    <property type="entry name" value="Histidine_triad_HIT"/>
</dbReference>
<dbReference type="RefSeq" id="WP_089065971.1">
    <property type="nucleotide sequence ID" value="NZ_CP022316.1"/>
</dbReference>
<sequence length="118" mass="13066">MSDTSSAPVYRGTDFYCDVAIPNSEALDVVHEDELVLAYHHTRPFWQVHLVAVPKRHIASLTAAGPEDEADLRALLQVVTDVARRVEREHGAAAVLTNLGAYQDSKHLHIHVHSGPQR</sequence>
<evidence type="ECO:0000259" key="4">
    <source>
        <dbReference type="PROSITE" id="PS51084"/>
    </source>
</evidence>
<keyword evidence="5" id="KW-0378">Hydrolase</keyword>
<dbReference type="OrthoDB" id="9784774at2"/>
<gene>
    <name evidence="5" type="ORF">CFK39_13990</name>
</gene>
<dbReference type="Proteomes" id="UP000198398">
    <property type="component" value="Chromosome"/>
</dbReference>
<dbReference type="PROSITE" id="PS51084">
    <property type="entry name" value="HIT_2"/>
    <property type="match status" value="1"/>
</dbReference>
<dbReference type="InterPro" id="IPR036265">
    <property type="entry name" value="HIT-like_sf"/>
</dbReference>
<feature type="active site" description="Tele-AMP-histidine intermediate" evidence="1">
    <location>
        <position position="109"/>
    </location>
</feature>
<dbReference type="GO" id="GO:0016787">
    <property type="term" value="F:hydrolase activity"/>
    <property type="evidence" value="ECO:0007669"/>
    <property type="project" value="UniProtKB-KW"/>
</dbReference>
<feature type="short sequence motif" description="Histidine triad motif" evidence="2">
    <location>
        <begin position="107"/>
        <end position="111"/>
    </location>
</feature>
<dbReference type="SUPFAM" id="SSF54197">
    <property type="entry name" value="HIT-like"/>
    <property type="match status" value="1"/>
</dbReference>
<feature type="domain" description="HIT" evidence="4">
    <location>
        <begin position="15"/>
        <end position="118"/>
    </location>
</feature>
<evidence type="ECO:0000313" key="6">
    <source>
        <dbReference type="Proteomes" id="UP000198398"/>
    </source>
</evidence>
<proteinExistence type="predicted"/>
<accession>A0A220UF65</accession>
<evidence type="ECO:0000256" key="2">
    <source>
        <dbReference type="PIRSR" id="PIRSR601310-3"/>
    </source>
</evidence>
<reference evidence="6" key="1">
    <citation type="submission" date="2017-07" db="EMBL/GenBank/DDBJ databases">
        <title>Brachybacterium sp. VR2415.</title>
        <authorList>
            <person name="Tak E.J."/>
            <person name="Bae J.-W."/>
        </authorList>
    </citation>
    <scope>NUCLEOTIDE SEQUENCE [LARGE SCALE GENOMIC DNA]</scope>
    <source>
        <strain evidence="6">VR2415</strain>
    </source>
</reference>
<dbReference type="PANTHER" id="PTHR23089">
    <property type="entry name" value="HISTIDINE TRIAD HIT PROTEIN"/>
    <property type="match status" value="1"/>
</dbReference>
<dbReference type="KEGG" id="brv:CFK39_13990"/>
<dbReference type="Pfam" id="PF01230">
    <property type="entry name" value="HIT"/>
    <property type="match status" value="1"/>
</dbReference>
<evidence type="ECO:0000313" key="5">
    <source>
        <dbReference type="EMBL" id="ASK66735.1"/>
    </source>
</evidence>